<proteinExistence type="predicted"/>
<dbReference type="Gene3D" id="3.30.40.250">
    <property type="match status" value="1"/>
</dbReference>
<dbReference type="InterPro" id="IPR022291">
    <property type="entry name" value="Bacteriocin_synth_cyclodeHase"/>
</dbReference>
<protein>
    <submittedName>
        <fullName evidence="2">TOMM leader peptide-binding protein</fullName>
    </submittedName>
</protein>
<evidence type="ECO:0000259" key="1">
    <source>
        <dbReference type="PROSITE" id="PS51664"/>
    </source>
</evidence>
<dbReference type="Gene3D" id="3.30.1330.230">
    <property type="match status" value="1"/>
</dbReference>
<dbReference type="InterPro" id="IPR003776">
    <property type="entry name" value="YcaO-like_dom"/>
</dbReference>
<dbReference type="Pfam" id="PF02624">
    <property type="entry name" value="YcaO"/>
    <property type="match status" value="1"/>
</dbReference>
<dbReference type="Proteomes" id="UP000295136">
    <property type="component" value="Unassembled WGS sequence"/>
</dbReference>
<dbReference type="Gene3D" id="3.30.160.660">
    <property type="match status" value="1"/>
</dbReference>
<keyword evidence="3" id="KW-1185">Reference proteome</keyword>
<comment type="caution">
    <text evidence="2">The sequence shown here is derived from an EMBL/GenBank/DDBJ whole genome shotgun (WGS) entry which is preliminary data.</text>
</comment>
<name>A0A4R5FII1_9ACTN</name>
<dbReference type="PANTHER" id="PTHR37809">
    <property type="entry name" value="RIBOSOMAL PROTEIN S12 METHYLTHIOTRANSFERASE ACCESSORY FACTOR YCAO"/>
    <property type="match status" value="1"/>
</dbReference>
<evidence type="ECO:0000313" key="2">
    <source>
        <dbReference type="EMBL" id="TDE51535.1"/>
    </source>
</evidence>
<evidence type="ECO:0000313" key="3">
    <source>
        <dbReference type="Proteomes" id="UP000295136"/>
    </source>
</evidence>
<sequence>MPDIVLAGSGLIHDATALRLSESWTVIRPPSDAPACAAAGAVMFVTVSDTWENQDREPAREACRAAGLPWLPVRTELGRVLIGPVERAGAVGCLTCCDFRRGRGSRAAVGDGTMRERHARVLTRTPSPWLTALGCETVAAMVAGEAHAVAAGAPEHPRTEHALVSVALDTLAVTVHRFLPDPKCPTCGGLPDDTPDLAKMSLSALPKPSPTTYRLARPDPDELFAAYVDRETGLIGEVIEGESSGLATASALAGVRHVAYMAGHGRAGRARDSRAVAVLEALERYAGFEPNGTNPAVRGSYAELRSDALDPRSLGTHAPTQYAAKGFPYRPFREDAVCDWVWGHSFARERPILVPASVAYYGPGRDRPFFYPCSNGCAIGGRLEEAVLHAILETAERDAFLMTWHAALSVPALDLRTARDPKVALLGAAMEARTGYRLRVHDITLEHGVPCVWAMAIGPPGGPRSVSVGAAHPDPCQAVAKALGELAVLIPAVEADHAANGRRASLMAERPEFVQRPSDHALLHAAPEAFPRLAFLTEAPEGRPFHEGFGARFPPLRHDDLRDDLTALAGRYLETGMDVIVVDQTTPEHRARDLACARVLIPGTLPMTFGHDNRRLDNLPRLTRVAYTLGHSREPLAPDALNLCPHPFP</sequence>
<dbReference type="NCBIfam" id="TIGR03604">
    <property type="entry name" value="TOMM_cyclo_SagD"/>
    <property type="match status" value="1"/>
</dbReference>
<organism evidence="2 3">
    <name type="scientific">Nonomuraea mesophila</name>
    <dbReference type="NCBI Taxonomy" id="2530382"/>
    <lineage>
        <taxon>Bacteria</taxon>
        <taxon>Bacillati</taxon>
        <taxon>Actinomycetota</taxon>
        <taxon>Actinomycetes</taxon>
        <taxon>Streptosporangiales</taxon>
        <taxon>Streptosporangiaceae</taxon>
        <taxon>Nonomuraea</taxon>
    </lineage>
</organism>
<dbReference type="InterPro" id="IPR027624">
    <property type="entry name" value="TOMM_cyclo_SagD"/>
</dbReference>
<dbReference type="EMBL" id="SMLD01000042">
    <property type="protein sequence ID" value="TDE51535.1"/>
    <property type="molecule type" value="Genomic_DNA"/>
</dbReference>
<accession>A0A4R5FII1</accession>
<dbReference type="PROSITE" id="PS51664">
    <property type="entry name" value="YCAO"/>
    <property type="match status" value="1"/>
</dbReference>
<dbReference type="Gene3D" id="3.40.50.720">
    <property type="entry name" value="NAD(P)-binding Rossmann-like Domain"/>
    <property type="match status" value="1"/>
</dbReference>
<gene>
    <name evidence="2" type="ORF">E1295_18195</name>
</gene>
<feature type="domain" description="YcaO" evidence="1">
    <location>
        <begin position="265"/>
        <end position="649"/>
    </location>
</feature>
<dbReference type="PANTHER" id="PTHR37809:SF1">
    <property type="entry name" value="RIBOSOMAL PROTEIN S12 METHYLTHIOTRANSFERASE ACCESSORY FACTOR YCAO"/>
    <property type="match status" value="1"/>
</dbReference>
<dbReference type="NCBIfam" id="TIGR03882">
    <property type="entry name" value="cyclo_dehyd_2"/>
    <property type="match status" value="1"/>
</dbReference>
<reference evidence="2 3" key="1">
    <citation type="submission" date="2019-03" db="EMBL/GenBank/DDBJ databases">
        <title>Draft genome sequences of novel Actinobacteria.</title>
        <authorList>
            <person name="Sahin N."/>
            <person name="Ay H."/>
            <person name="Saygin H."/>
        </authorList>
    </citation>
    <scope>NUCLEOTIDE SEQUENCE [LARGE SCALE GENOMIC DNA]</scope>
    <source>
        <strain evidence="2 3">6K102</strain>
    </source>
</reference>
<dbReference type="RefSeq" id="WP_132631510.1">
    <property type="nucleotide sequence ID" value="NZ_SMLD01000042.1"/>
</dbReference>
<dbReference type="AlphaFoldDB" id="A0A4R5FII1"/>